<accession>A0A858U248</accession>
<dbReference type="EMBL" id="CP051480">
    <property type="protein sequence ID" value="QJG66540.1"/>
    <property type="molecule type" value="Genomic_DNA"/>
</dbReference>
<feature type="chain" id="PRO_5032692578" description="Lipoprotein" evidence="1">
    <location>
        <begin position="24"/>
        <end position="229"/>
    </location>
</feature>
<dbReference type="Proteomes" id="UP000501728">
    <property type="component" value="Chromosome"/>
</dbReference>
<keyword evidence="3" id="KW-1185">Reference proteome</keyword>
<dbReference type="AlphaFoldDB" id="A0A858U248"/>
<evidence type="ECO:0008006" key="4">
    <source>
        <dbReference type="Google" id="ProtNLM"/>
    </source>
</evidence>
<gene>
    <name evidence="2" type="ORF">HGG64_02400</name>
</gene>
<name>A0A858U248_9MOLU</name>
<dbReference type="KEGG" id="mphn:HGG64_02400"/>
<protein>
    <recommendedName>
        <fullName evidence="4">Lipoprotein</fullName>
    </recommendedName>
</protein>
<keyword evidence="1" id="KW-0732">Signal</keyword>
<organism evidence="2 3">
    <name type="scientific">Mycoplasma phocoeninasale</name>
    <dbReference type="NCBI Taxonomy" id="2726117"/>
    <lineage>
        <taxon>Bacteria</taxon>
        <taxon>Bacillati</taxon>
        <taxon>Mycoplasmatota</taxon>
        <taxon>Mollicutes</taxon>
        <taxon>Mycoplasmataceae</taxon>
        <taxon>Mycoplasma</taxon>
    </lineage>
</organism>
<feature type="signal peptide" evidence="1">
    <location>
        <begin position="1"/>
        <end position="23"/>
    </location>
</feature>
<reference evidence="2 3" key="1">
    <citation type="submission" date="2020-04" db="EMBL/GenBank/DDBJ databases">
        <title>Novel Mycoplasma species detected in Phocoena phocoena (harbor porpoise) from the USA.</title>
        <authorList>
            <person name="Volokhov D.V."/>
        </authorList>
    </citation>
    <scope>NUCLEOTIDE SEQUENCE [LARGE SCALE GENOMIC DNA]</scope>
    <source>
        <strain evidence="2 3">C264-NAS</strain>
    </source>
</reference>
<proteinExistence type="predicted"/>
<dbReference type="PROSITE" id="PS51257">
    <property type="entry name" value="PROKAR_LIPOPROTEIN"/>
    <property type="match status" value="1"/>
</dbReference>
<dbReference type="RefSeq" id="WP_169580364.1">
    <property type="nucleotide sequence ID" value="NZ_CP051480.1"/>
</dbReference>
<evidence type="ECO:0000313" key="3">
    <source>
        <dbReference type="Proteomes" id="UP000501728"/>
    </source>
</evidence>
<evidence type="ECO:0000256" key="1">
    <source>
        <dbReference type="SAM" id="SignalP"/>
    </source>
</evidence>
<sequence>MKKKNLKWLAILPVTITVFPLIAASCNFNQVKTDALYLNLYSLTFAEFGKFLKIEDYKSYKFLNEAKKILNQLEKKDSNNKKVLDNARLLLADYENYLNNGREASENDDLIQDIITIPPVKYLDIFSFLDSKNNSISKLPGNSNKFFSELEIFKKYWEFISNSRLLVVNYLYLFYPLNLLENSLQKNIGNKESITEIINFFKAKISAKSSLKLWDINKVSKILKILEIN</sequence>
<evidence type="ECO:0000313" key="2">
    <source>
        <dbReference type="EMBL" id="QJG66540.1"/>
    </source>
</evidence>